<organism evidence="2 3">
    <name type="scientific">Patella caerulea</name>
    <name type="common">Rayed Mediterranean limpet</name>
    <dbReference type="NCBI Taxonomy" id="87958"/>
    <lineage>
        <taxon>Eukaryota</taxon>
        <taxon>Metazoa</taxon>
        <taxon>Spiralia</taxon>
        <taxon>Lophotrochozoa</taxon>
        <taxon>Mollusca</taxon>
        <taxon>Gastropoda</taxon>
        <taxon>Patellogastropoda</taxon>
        <taxon>Patelloidea</taxon>
        <taxon>Patellidae</taxon>
        <taxon>Patella</taxon>
    </lineage>
</organism>
<comment type="caution">
    <text evidence="2">The sequence shown here is derived from an EMBL/GenBank/DDBJ whole genome shotgun (WGS) entry which is preliminary data.</text>
</comment>
<dbReference type="Gene3D" id="1.10.533.10">
    <property type="entry name" value="Death Domain, Fas"/>
    <property type="match status" value="1"/>
</dbReference>
<dbReference type="Proteomes" id="UP001347796">
    <property type="component" value="Unassembled WGS sequence"/>
</dbReference>
<protein>
    <recommendedName>
        <fullName evidence="1">CARD domain-containing protein</fullName>
    </recommendedName>
</protein>
<dbReference type="Pfam" id="PF00619">
    <property type="entry name" value="CARD"/>
    <property type="match status" value="1"/>
</dbReference>
<reference evidence="2 3" key="1">
    <citation type="submission" date="2024-01" db="EMBL/GenBank/DDBJ databases">
        <title>The genome of the rayed Mediterranean limpet Patella caerulea (Linnaeus, 1758).</title>
        <authorList>
            <person name="Anh-Thu Weber A."/>
            <person name="Halstead-Nussloch G."/>
        </authorList>
    </citation>
    <scope>NUCLEOTIDE SEQUENCE [LARGE SCALE GENOMIC DNA]</scope>
    <source>
        <strain evidence="2">AATW-2023a</strain>
        <tissue evidence="2">Whole specimen</tissue>
    </source>
</reference>
<evidence type="ECO:0000259" key="1">
    <source>
        <dbReference type="PROSITE" id="PS50209"/>
    </source>
</evidence>
<evidence type="ECO:0000313" key="2">
    <source>
        <dbReference type="EMBL" id="KAK6166664.1"/>
    </source>
</evidence>
<name>A0AAN8GHW0_PATCE</name>
<dbReference type="GO" id="GO:0070513">
    <property type="term" value="F:death domain binding"/>
    <property type="evidence" value="ECO:0007669"/>
    <property type="project" value="InterPro"/>
</dbReference>
<gene>
    <name evidence="2" type="ORF">SNE40_023304</name>
</gene>
<dbReference type="PANTHER" id="PTHR15034:SF5">
    <property type="entry name" value="DEATH DOMAIN-CONTAINING PROTEIN CRADD"/>
    <property type="match status" value="1"/>
</dbReference>
<dbReference type="InterPro" id="IPR011029">
    <property type="entry name" value="DEATH-like_dom_sf"/>
</dbReference>
<keyword evidence="3" id="KW-1185">Reference proteome</keyword>
<evidence type="ECO:0000313" key="3">
    <source>
        <dbReference type="Proteomes" id="UP001347796"/>
    </source>
</evidence>
<dbReference type="AlphaFoldDB" id="A0AAN8GHW0"/>
<dbReference type="PANTHER" id="PTHR15034">
    <property type="entry name" value="DEATH DOMAIN-CONTAINING PROTEIN CRADD"/>
    <property type="match status" value="1"/>
</dbReference>
<feature type="domain" description="CARD" evidence="1">
    <location>
        <begin position="6"/>
        <end position="95"/>
    </location>
</feature>
<dbReference type="GO" id="GO:0042981">
    <property type="term" value="P:regulation of apoptotic process"/>
    <property type="evidence" value="ECO:0007669"/>
    <property type="project" value="InterPro"/>
</dbReference>
<dbReference type="GO" id="GO:0002020">
    <property type="term" value="F:protease binding"/>
    <property type="evidence" value="ECO:0007669"/>
    <property type="project" value="InterPro"/>
</dbReference>
<dbReference type="CDD" id="cd01671">
    <property type="entry name" value="CARD"/>
    <property type="match status" value="1"/>
</dbReference>
<dbReference type="PROSITE" id="PS50209">
    <property type="entry name" value="CARD"/>
    <property type="match status" value="1"/>
</dbReference>
<proteinExistence type="predicted"/>
<accession>A0AAN8GHW0</accession>
<sequence length="97" mass="11501">MSDTGKKRRHYQIIRKNYTYLVDILDVKQIMDSLFSQGYLTKDDLEEIKAEDSRRNATKKFLNILSRSGIDVYEPFIESLRTNGYKQVVEKLENLHQ</sequence>
<dbReference type="InterPro" id="IPR001315">
    <property type="entry name" value="CARD"/>
</dbReference>
<dbReference type="InterPro" id="IPR037939">
    <property type="entry name" value="CRADD"/>
</dbReference>
<dbReference type="EMBL" id="JAZGQO010000021">
    <property type="protein sequence ID" value="KAK6166664.1"/>
    <property type="molecule type" value="Genomic_DNA"/>
</dbReference>
<dbReference type="SUPFAM" id="SSF47986">
    <property type="entry name" value="DEATH domain"/>
    <property type="match status" value="1"/>
</dbReference>